<keyword evidence="2" id="KW-1185">Reference proteome</keyword>
<gene>
    <name evidence="1" type="ORF">K0O64_09665</name>
</gene>
<dbReference type="InterPro" id="IPR044999">
    <property type="entry name" value="CbbY-like"/>
</dbReference>
<dbReference type="InterPro" id="IPR006439">
    <property type="entry name" value="HAD-SF_hydro_IA"/>
</dbReference>
<dbReference type="Proteomes" id="UP000825367">
    <property type="component" value="Chromosome"/>
</dbReference>
<organism evidence="1 2">
    <name type="scientific">Mycolicibacterium pallens</name>
    <dbReference type="NCBI Taxonomy" id="370524"/>
    <lineage>
        <taxon>Bacteria</taxon>
        <taxon>Bacillati</taxon>
        <taxon>Actinomycetota</taxon>
        <taxon>Actinomycetes</taxon>
        <taxon>Mycobacteriales</taxon>
        <taxon>Mycobacteriaceae</taxon>
        <taxon>Mycolicibacterium</taxon>
    </lineage>
</organism>
<name>A0ABX8VPX2_9MYCO</name>
<dbReference type="SFLD" id="SFLDS00003">
    <property type="entry name" value="Haloacid_Dehalogenase"/>
    <property type="match status" value="1"/>
</dbReference>
<evidence type="ECO:0000313" key="2">
    <source>
        <dbReference type="Proteomes" id="UP000825367"/>
    </source>
</evidence>
<protein>
    <submittedName>
        <fullName evidence="1">HAD-IA family hydrolase</fullName>
    </submittedName>
</protein>
<dbReference type="PRINTS" id="PR00413">
    <property type="entry name" value="HADHALOGNASE"/>
</dbReference>
<dbReference type="Pfam" id="PF00702">
    <property type="entry name" value="Hydrolase"/>
    <property type="match status" value="1"/>
</dbReference>
<dbReference type="InterPro" id="IPR036412">
    <property type="entry name" value="HAD-like_sf"/>
</dbReference>
<sequence>MHADTITRNRSFWWDRARCAYADVPALEAVIFDVDGTIADTERDGHRLAFNAAFAHHGLNVYWDVAEYGRLLRITGGERRIAADLLDRGYGQAAGELATAVHRTKTALFRDSILNGDIDPRPGLLDLIWGLHCAGIRIGIATTGRRSWVEPLVRQLIGDGVVEVTITGDDVTRLKPDPEAYQRALHELGIRPDAAMAIEDSAVGLRAARGAGLATVIVTTDYTAHQDFTGAAAVLPGYDGLEPLSARHCKRLHDRWWLGQRQ</sequence>
<dbReference type="SUPFAM" id="SSF56784">
    <property type="entry name" value="HAD-like"/>
    <property type="match status" value="1"/>
</dbReference>
<dbReference type="PANTHER" id="PTHR42896">
    <property type="entry name" value="XYLULOSE-1,5-BISPHOSPHATE (XUBP) PHOSPHATASE"/>
    <property type="match status" value="1"/>
</dbReference>
<evidence type="ECO:0000313" key="1">
    <source>
        <dbReference type="EMBL" id="QYL19826.1"/>
    </source>
</evidence>
<dbReference type="GO" id="GO:0016787">
    <property type="term" value="F:hydrolase activity"/>
    <property type="evidence" value="ECO:0007669"/>
    <property type="project" value="UniProtKB-KW"/>
</dbReference>
<dbReference type="EMBL" id="CP080333">
    <property type="protein sequence ID" value="QYL19826.1"/>
    <property type="molecule type" value="Genomic_DNA"/>
</dbReference>
<dbReference type="SFLD" id="SFLDG01129">
    <property type="entry name" value="C1.5:_HAD__Beta-PGM__Phosphata"/>
    <property type="match status" value="1"/>
</dbReference>
<dbReference type="RefSeq" id="WP_096312776.1">
    <property type="nucleotide sequence ID" value="NZ_BAAAVX010000076.1"/>
</dbReference>
<proteinExistence type="predicted"/>
<dbReference type="InterPro" id="IPR023198">
    <property type="entry name" value="PGP-like_dom2"/>
</dbReference>
<dbReference type="Gene3D" id="1.10.150.240">
    <property type="entry name" value="Putative phosphatase, domain 2"/>
    <property type="match status" value="1"/>
</dbReference>
<dbReference type="InterPro" id="IPR023214">
    <property type="entry name" value="HAD_sf"/>
</dbReference>
<dbReference type="PANTHER" id="PTHR42896:SF2">
    <property type="entry name" value="CBBY-LIKE PROTEIN"/>
    <property type="match status" value="1"/>
</dbReference>
<reference evidence="1 2" key="1">
    <citation type="submission" date="2021-07" db="EMBL/GenBank/DDBJ databases">
        <title>Whole genome sequencing of non-tuberculosis mycobacteria type-strains.</title>
        <authorList>
            <person name="Igarashi Y."/>
            <person name="Osugi A."/>
            <person name="Mitarai S."/>
        </authorList>
    </citation>
    <scope>NUCLEOTIDE SEQUENCE [LARGE SCALE GENOMIC DNA]</scope>
    <source>
        <strain evidence="1 2">JCM 16370</strain>
    </source>
</reference>
<accession>A0ABX8VPX2</accession>
<keyword evidence="1" id="KW-0378">Hydrolase</keyword>
<dbReference type="Gene3D" id="3.40.50.1000">
    <property type="entry name" value="HAD superfamily/HAD-like"/>
    <property type="match status" value="1"/>
</dbReference>
<dbReference type="NCBIfam" id="TIGR01509">
    <property type="entry name" value="HAD-SF-IA-v3"/>
    <property type="match status" value="1"/>
</dbReference>